<comment type="caution">
    <text evidence="1">The sequence shown here is derived from an EMBL/GenBank/DDBJ whole genome shotgun (WGS) entry which is preliminary data.</text>
</comment>
<dbReference type="RefSeq" id="WP_141316296.1">
    <property type="nucleotide sequence ID" value="NZ_BJLJ01000011.1"/>
</dbReference>
<protein>
    <submittedName>
        <fullName evidence="1">Uncharacterized protein</fullName>
    </submittedName>
</protein>
<evidence type="ECO:0000313" key="1">
    <source>
        <dbReference type="EMBL" id="GEA68466.1"/>
    </source>
</evidence>
<dbReference type="Proteomes" id="UP000317717">
    <property type="component" value="Unassembled WGS sequence"/>
</dbReference>
<accession>A0A4Y3JAM3</accession>
<name>A0A4Y3JAM3_ACIPI</name>
<proteinExistence type="predicted"/>
<sequence length="104" mass="12061">MQSEFDQYKSFLLQREELSKTNKIAPWLDYLGNPIFENDLIQHPSGEIGLVIFLQSEYEPYNQWRVKYNDNVLSRLCLQIGDKGQASVVGHPLEHIEVIQTVVP</sequence>
<gene>
    <name evidence="1" type="ORF">PA3_26240</name>
</gene>
<dbReference type="AlphaFoldDB" id="A0A4Y3JAM3"/>
<dbReference type="EMBL" id="BJLJ01000011">
    <property type="protein sequence ID" value="GEA68466.1"/>
    <property type="molecule type" value="Genomic_DNA"/>
</dbReference>
<organism evidence="1 2">
    <name type="scientific">Acinetobacter pittii</name>
    <name type="common">Acinetobacter genomosp. 3</name>
    <dbReference type="NCBI Taxonomy" id="48296"/>
    <lineage>
        <taxon>Bacteria</taxon>
        <taxon>Pseudomonadati</taxon>
        <taxon>Pseudomonadota</taxon>
        <taxon>Gammaproteobacteria</taxon>
        <taxon>Moraxellales</taxon>
        <taxon>Moraxellaceae</taxon>
        <taxon>Acinetobacter</taxon>
        <taxon>Acinetobacter calcoaceticus/baumannii complex</taxon>
    </lineage>
</organism>
<reference evidence="1 2" key="1">
    <citation type="submission" date="2019-06" db="EMBL/GenBank/DDBJ databases">
        <title>Whole genome shotgun sequence of Acinetobacter pittii NBRC 110514.</title>
        <authorList>
            <person name="Hosoyama A."/>
            <person name="Uohara A."/>
            <person name="Ohji S."/>
            <person name="Ichikawa N."/>
        </authorList>
    </citation>
    <scope>NUCLEOTIDE SEQUENCE [LARGE SCALE GENOMIC DNA]</scope>
    <source>
        <strain evidence="1 2">NBRC 110514</strain>
    </source>
</reference>
<evidence type="ECO:0000313" key="2">
    <source>
        <dbReference type="Proteomes" id="UP000317717"/>
    </source>
</evidence>